<dbReference type="InterPro" id="IPR012341">
    <property type="entry name" value="6hp_glycosidase-like_sf"/>
</dbReference>
<dbReference type="RefSeq" id="WP_196099862.1">
    <property type="nucleotide sequence ID" value="NZ_CP064939.1"/>
</dbReference>
<feature type="chain" id="PRO_5032858299" evidence="1">
    <location>
        <begin position="28"/>
        <end position="751"/>
    </location>
</feature>
<keyword evidence="1" id="KW-0732">Signal</keyword>
<keyword evidence="6" id="KW-1185">Reference proteome</keyword>
<dbReference type="Proteomes" id="UP000594759">
    <property type="component" value="Chromosome"/>
</dbReference>
<dbReference type="InterPro" id="IPR027414">
    <property type="entry name" value="GH95_N_dom"/>
</dbReference>
<dbReference type="SUPFAM" id="SSF48208">
    <property type="entry name" value="Six-hairpin glycosidases"/>
    <property type="match status" value="1"/>
</dbReference>
<dbReference type="AlphaFoldDB" id="A0A7S9L0Y9"/>
<feature type="domain" description="Alpha fucosidase A-like C-terminal" evidence="3">
    <location>
        <begin position="655"/>
        <end position="748"/>
    </location>
</feature>
<evidence type="ECO:0000313" key="5">
    <source>
        <dbReference type="EMBL" id="QPH40408.1"/>
    </source>
</evidence>
<dbReference type="KEGG" id="pex:IZT61_03760"/>
<accession>A0A7S9L0Y9</accession>
<evidence type="ECO:0000259" key="2">
    <source>
        <dbReference type="Pfam" id="PF14498"/>
    </source>
</evidence>
<dbReference type="GO" id="GO:0005975">
    <property type="term" value="P:carbohydrate metabolic process"/>
    <property type="evidence" value="ECO:0007669"/>
    <property type="project" value="InterPro"/>
</dbReference>
<dbReference type="PANTHER" id="PTHR31084">
    <property type="entry name" value="ALPHA-L-FUCOSIDASE 2"/>
    <property type="match status" value="1"/>
</dbReference>
<proteinExistence type="predicted"/>
<gene>
    <name evidence="5" type="ORF">IZT61_03760</name>
</gene>
<evidence type="ECO:0000313" key="6">
    <source>
        <dbReference type="Proteomes" id="UP000594759"/>
    </source>
</evidence>
<evidence type="ECO:0000256" key="1">
    <source>
        <dbReference type="SAM" id="SignalP"/>
    </source>
</evidence>
<evidence type="ECO:0000259" key="3">
    <source>
        <dbReference type="Pfam" id="PF21307"/>
    </source>
</evidence>
<dbReference type="Pfam" id="PF22124">
    <property type="entry name" value="Glyco_hydro_95_cat"/>
    <property type="match status" value="1"/>
</dbReference>
<organism evidence="5 6">
    <name type="scientific">Pedobacter endophyticus</name>
    <dbReference type="NCBI Taxonomy" id="2789740"/>
    <lineage>
        <taxon>Bacteria</taxon>
        <taxon>Pseudomonadati</taxon>
        <taxon>Bacteroidota</taxon>
        <taxon>Sphingobacteriia</taxon>
        <taxon>Sphingobacteriales</taxon>
        <taxon>Sphingobacteriaceae</taxon>
        <taxon>Pedobacter</taxon>
    </lineage>
</organism>
<dbReference type="InterPro" id="IPR054363">
    <property type="entry name" value="GH95_cat"/>
</dbReference>
<dbReference type="PANTHER" id="PTHR31084:SF19">
    <property type="entry name" value="GLYCOSYL HYDROLASE FAMILY 95 N-TERMINAL DOMAIN-CONTAINING PROTEIN"/>
    <property type="match status" value="1"/>
</dbReference>
<dbReference type="InterPro" id="IPR016518">
    <property type="entry name" value="Alpha-L-fucosidase"/>
</dbReference>
<dbReference type="Pfam" id="PF14498">
    <property type="entry name" value="Glyco_hyd_65N_2"/>
    <property type="match status" value="2"/>
</dbReference>
<feature type="domain" description="Glycosyl hydrolase family 95 N-terminal" evidence="2">
    <location>
        <begin position="86"/>
        <end position="228"/>
    </location>
</feature>
<sequence length="751" mass="84218">MCFFAKPACHIVLLIFILCCLNDALHAQKKAKLVLWDDKPAKNWMTEAYPIGNGRIGGMIFGGVDREHIQFNDNTLWTGDENDRGMYQAFGDLFINLENGGERFSNYSRKLDIKKAVHEVEYTQNGTKFNREYFCSFPDKVMVLKLSANKKRVYNAVISLTDSHEGLVSAKKSTIEIKGTLANGMAYQATALITIENGSMKAIDGKKIKVENADAITVVLTAATDYSNKREQNWKGEAPASKIANIINPVSKKKYAELLKAHVNDYQSLFNRMAINIGQTPLAQSSLPTQQRLVNYKTKGDPELEALIFQYGRYLLISSSRAGGLPANLQGLWNESNTPPWGSDYHSNINVQMNYWLAEPTNLSACHIPYLDYINSMRAVGKIQTQKKFPNTRGWTVKTENNIFGGMSFLWNTPGSAWYAQALWEHYSFTRDTAYLKNFAYPVMKEICEFWDDHLKRRPDGTLVSPLGWSPEHGPTEDGVSHDQQIVYDLFTNYIEAAEVLGIDSAYKNHIADLKAHLLRPKVGRWGQLQEWETDRDDPKDQHRHVSHLFGLHPGREISVVKTPELAKAARITLTARGDESTGWSMAWKMNFWARLLDGNHAYKILQHFITPVGIGGTSYTKGGGIYSNLLCAHPPFQIDGNLGYSAGVAEMLLQSQSGELHLLPALPDAWNSGNVQGLRGRGNFEIEDLQWQNGKIKVVIIKSLSGGDCTVRSPNKLSASAKSFKDLSSEKGFLYQFNTEKGKTYQLSAD</sequence>
<dbReference type="GO" id="GO:0004560">
    <property type="term" value="F:alpha-L-fucosidase activity"/>
    <property type="evidence" value="ECO:0007669"/>
    <property type="project" value="InterPro"/>
</dbReference>
<feature type="signal peptide" evidence="1">
    <location>
        <begin position="1"/>
        <end position="27"/>
    </location>
</feature>
<protein>
    <submittedName>
        <fullName evidence="5">Glycoside hydrolase family 95 protein</fullName>
    </submittedName>
</protein>
<dbReference type="EMBL" id="CP064939">
    <property type="protein sequence ID" value="QPH40408.1"/>
    <property type="molecule type" value="Genomic_DNA"/>
</dbReference>
<name>A0A7S9L0Y9_9SPHI</name>
<evidence type="ECO:0000259" key="4">
    <source>
        <dbReference type="Pfam" id="PF22124"/>
    </source>
</evidence>
<keyword evidence="5" id="KW-0378">Hydrolase</keyword>
<dbReference type="InterPro" id="IPR049053">
    <property type="entry name" value="AFCA-like_C"/>
</dbReference>
<dbReference type="InterPro" id="IPR008928">
    <property type="entry name" value="6-hairpin_glycosidase_sf"/>
</dbReference>
<dbReference type="Gene3D" id="1.50.10.10">
    <property type="match status" value="1"/>
</dbReference>
<dbReference type="Pfam" id="PF21307">
    <property type="entry name" value="Glyco_hydro_95_C"/>
    <property type="match status" value="1"/>
</dbReference>
<feature type="domain" description="Glycosyl hydrolase family 95 catalytic" evidence="4">
    <location>
        <begin position="254"/>
        <end position="653"/>
    </location>
</feature>
<dbReference type="PIRSF" id="PIRSF007663">
    <property type="entry name" value="UCP007663"/>
    <property type="match status" value="1"/>
</dbReference>
<feature type="domain" description="Glycosyl hydrolase family 95 N-terminal" evidence="2">
    <location>
        <begin position="35"/>
        <end position="83"/>
    </location>
</feature>
<reference evidence="5 6" key="1">
    <citation type="submission" date="2020-11" db="EMBL/GenBank/DDBJ databases">
        <title>Pedobacter endophytica, an endophytic bacteria isolated form Carex pumila.</title>
        <authorList>
            <person name="Peng Y."/>
            <person name="Jiang L."/>
            <person name="Lee J."/>
        </authorList>
    </citation>
    <scope>NUCLEOTIDE SEQUENCE [LARGE SCALE GENOMIC DNA]</scope>
    <source>
        <strain evidence="5 6">JBR3-12</strain>
    </source>
</reference>